<comment type="caution">
    <text evidence="7">The sequence shown here is derived from an EMBL/GenBank/DDBJ whole genome shotgun (WGS) entry which is preliminary data.</text>
</comment>
<dbReference type="RefSeq" id="WP_188705730.1">
    <property type="nucleotide sequence ID" value="NZ_BMIG01000001.1"/>
</dbReference>
<dbReference type="Proteomes" id="UP000620596">
    <property type="component" value="Unassembled WGS sequence"/>
</dbReference>
<evidence type="ECO:0000259" key="5">
    <source>
        <dbReference type="Pfam" id="PF00389"/>
    </source>
</evidence>
<keyword evidence="3" id="KW-0520">NAD</keyword>
<sequence length="338" mass="37401">MDILLLDALVPEAMTWLESRHSVEYRPELADDLVLLRKAAYKTRGIVFPRQTVVTRDFLDFLPKLKAVGRLHVGTDNTDLEACKERGIKVIHASSANVRSNAEYLLSSLLLLYRRGLVSALMGKRHPTAQMGRELHGSTIGILGLAPTAHTLAGMLTSLGVRLIGYDPAVHHTAPIWERLRIQPVTLTELMSQADAVSVQMLYATRFRGFVNDKLLAACKRGQLWVGISRSALFDEKALAAALCDGRIEACILDGAEDNFTGEASPLNGLKNLFITPRLGSHTREARLRSSWYVAHRMHEAISAEQRGVEYVPSAPMDMELPGAISPSQWGEKDLMIR</sequence>
<evidence type="ECO:0000259" key="6">
    <source>
        <dbReference type="Pfam" id="PF02826"/>
    </source>
</evidence>
<dbReference type="Pfam" id="PF02826">
    <property type="entry name" value="2-Hacid_dh_C"/>
    <property type="match status" value="1"/>
</dbReference>
<dbReference type="SUPFAM" id="SSF52283">
    <property type="entry name" value="Formate/glycerate dehydrogenase catalytic domain-like"/>
    <property type="match status" value="1"/>
</dbReference>
<dbReference type="PANTHER" id="PTHR42789:SF1">
    <property type="entry name" value="D-ISOMER SPECIFIC 2-HYDROXYACID DEHYDROGENASE FAMILY PROTEIN (AFU_ORTHOLOGUE AFUA_6G10090)"/>
    <property type="match status" value="1"/>
</dbReference>
<dbReference type="InterPro" id="IPR036291">
    <property type="entry name" value="NAD(P)-bd_dom_sf"/>
</dbReference>
<protein>
    <recommendedName>
        <fullName evidence="9">Hydroxyacid dehydrogenase</fullName>
    </recommendedName>
</protein>
<evidence type="ECO:0008006" key="9">
    <source>
        <dbReference type="Google" id="ProtNLM"/>
    </source>
</evidence>
<dbReference type="EMBL" id="BMIG01000001">
    <property type="protein sequence ID" value="GGA85190.1"/>
    <property type="molecule type" value="Genomic_DNA"/>
</dbReference>
<dbReference type="Pfam" id="PF00389">
    <property type="entry name" value="2-Hacid_dh"/>
    <property type="match status" value="1"/>
</dbReference>
<evidence type="ECO:0000256" key="3">
    <source>
        <dbReference type="ARBA" id="ARBA00023027"/>
    </source>
</evidence>
<organism evidence="7 8">
    <name type="scientific">Polaromonas eurypsychrophila</name>
    <dbReference type="NCBI Taxonomy" id="1614635"/>
    <lineage>
        <taxon>Bacteria</taxon>
        <taxon>Pseudomonadati</taxon>
        <taxon>Pseudomonadota</taxon>
        <taxon>Betaproteobacteria</taxon>
        <taxon>Burkholderiales</taxon>
        <taxon>Comamonadaceae</taxon>
        <taxon>Polaromonas</taxon>
    </lineage>
</organism>
<keyword evidence="8" id="KW-1185">Reference proteome</keyword>
<dbReference type="Gene3D" id="3.40.50.720">
    <property type="entry name" value="NAD(P)-binding Rossmann-like Domain"/>
    <property type="match status" value="2"/>
</dbReference>
<dbReference type="InterPro" id="IPR006140">
    <property type="entry name" value="D-isomer_DH_NAD-bd"/>
</dbReference>
<evidence type="ECO:0000313" key="8">
    <source>
        <dbReference type="Proteomes" id="UP000620596"/>
    </source>
</evidence>
<dbReference type="InterPro" id="IPR050857">
    <property type="entry name" value="D-2-hydroxyacid_DH"/>
</dbReference>
<reference evidence="7" key="2">
    <citation type="submission" date="2020-09" db="EMBL/GenBank/DDBJ databases">
        <authorList>
            <person name="Sun Q."/>
            <person name="Zhou Y."/>
        </authorList>
    </citation>
    <scope>NUCLEOTIDE SEQUENCE</scope>
    <source>
        <strain evidence="7">CGMCC 1.15322</strain>
    </source>
</reference>
<feature type="domain" description="D-isomer specific 2-hydroxyacid dehydrogenase catalytic" evidence="5">
    <location>
        <begin position="3"/>
        <end position="302"/>
    </location>
</feature>
<gene>
    <name evidence="7" type="ORF">GCM10011496_02190</name>
</gene>
<dbReference type="GO" id="GO:0016616">
    <property type="term" value="F:oxidoreductase activity, acting on the CH-OH group of donors, NAD or NADP as acceptor"/>
    <property type="evidence" value="ECO:0007669"/>
    <property type="project" value="InterPro"/>
</dbReference>
<dbReference type="GO" id="GO:0051287">
    <property type="term" value="F:NAD binding"/>
    <property type="evidence" value="ECO:0007669"/>
    <property type="project" value="InterPro"/>
</dbReference>
<dbReference type="PANTHER" id="PTHR42789">
    <property type="entry name" value="D-ISOMER SPECIFIC 2-HYDROXYACID DEHYDROGENASE FAMILY PROTEIN (AFU_ORTHOLOGUE AFUA_6G10090)"/>
    <property type="match status" value="1"/>
</dbReference>
<evidence type="ECO:0000256" key="1">
    <source>
        <dbReference type="ARBA" id="ARBA00005854"/>
    </source>
</evidence>
<dbReference type="SUPFAM" id="SSF51735">
    <property type="entry name" value="NAD(P)-binding Rossmann-fold domains"/>
    <property type="match status" value="1"/>
</dbReference>
<accession>A0A916WCE9</accession>
<evidence type="ECO:0000256" key="4">
    <source>
        <dbReference type="RuleBase" id="RU003719"/>
    </source>
</evidence>
<reference evidence="7" key="1">
    <citation type="journal article" date="2014" name="Int. J. Syst. Evol. Microbiol.">
        <title>Complete genome sequence of Corynebacterium casei LMG S-19264T (=DSM 44701T), isolated from a smear-ripened cheese.</title>
        <authorList>
            <consortium name="US DOE Joint Genome Institute (JGI-PGF)"/>
            <person name="Walter F."/>
            <person name="Albersmeier A."/>
            <person name="Kalinowski J."/>
            <person name="Ruckert C."/>
        </authorList>
    </citation>
    <scope>NUCLEOTIDE SEQUENCE</scope>
    <source>
        <strain evidence="7">CGMCC 1.15322</strain>
    </source>
</reference>
<dbReference type="AlphaFoldDB" id="A0A916WCE9"/>
<evidence type="ECO:0000313" key="7">
    <source>
        <dbReference type="EMBL" id="GGA85190.1"/>
    </source>
</evidence>
<proteinExistence type="inferred from homology"/>
<evidence type="ECO:0000256" key="2">
    <source>
        <dbReference type="ARBA" id="ARBA00023002"/>
    </source>
</evidence>
<comment type="similarity">
    <text evidence="1 4">Belongs to the D-isomer specific 2-hydroxyacid dehydrogenase family.</text>
</comment>
<feature type="domain" description="D-isomer specific 2-hydroxyacid dehydrogenase NAD-binding" evidence="6">
    <location>
        <begin position="126"/>
        <end position="279"/>
    </location>
</feature>
<dbReference type="InterPro" id="IPR006139">
    <property type="entry name" value="D-isomer_2_OHA_DH_cat_dom"/>
</dbReference>
<name>A0A916WCE9_9BURK</name>
<keyword evidence="2 4" id="KW-0560">Oxidoreductase</keyword>